<feature type="domain" description="DUF4377" evidence="3">
    <location>
        <begin position="30"/>
        <end position="103"/>
    </location>
</feature>
<evidence type="ECO:0000259" key="2">
    <source>
        <dbReference type="Pfam" id="PF03724"/>
    </source>
</evidence>
<dbReference type="Pfam" id="PF03724">
    <property type="entry name" value="META"/>
    <property type="match status" value="2"/>
</dbReference>
<feature type="domain" description="DUF306" evidence="2">
    <location>
        <begin position="227"/>
        <end position="321"/>
    </location>
</feature>
<feature type="domain" description="DUF306" evidence="2">
    <location>
        <begin position="113"/>
        <end position="213"/>
    </location>
</feature>
<sequence length="329" mass="36463">MKLSIALLITLIVTACASTKSPKSETKTITVSAKTTECTGVGPQECLLIKEDGDTEWKNFYGKIEGFDHKVGVESVLEVAIVKVDNPPADASSLRYKLVKVVNEKQDKLMLLEGTWVISKLGDLDADPLKTYIYFDTKSNRINGYAGCNGLGGALDYDAEKDELKSGPFMSTMMFCEEVAEQERALGKILENFNKFDIDGDMITLKKDDEVLVTAKRGVNHRDLYKNWEFTFIEVVDDFNGNVPNIMISKDGDASGSGSCNNFNGKVKLDAYSYDIKVGPLMATRKMCANNEVEHVFFAKIDLVDNYQIVDGELQLLSGKQVILKAKKK</sequence>
<dbReference type="InterPro" id="IPR053147">
    <property type="entry name" value="Hsp_HslJ-like"/>
</dbReference>
<dbReference type="PANTHER" id="PTHR35535:SF2">
    <property type="entry name" value="DUF306 DOMAIN-CONTAINING PROTEIN"/>
    <property type="match status" value="1"/>
</dbReference>
<dbReference type="PROSITE" id="PS51257">
    <property type="entry name" value="PROKAR_LIPOPROTEIN"/>
    <property type="match status" value="1"/>
</dbReference>
<name>A0AAX1N6J6_9BACT</name>
<gene>
    <name evidence="4" type="ORF">KMW28_06245</name>
</gene>
<dbReference type="RefSeq" id="WP_169664138.1">
    <property type="nucleotide sequence ID" value="NZ_CP076132.1"/>
</dbReference>
<feature type="signal peptide" evidence="1">
    <location>
        <begin position="1"/>
        <end position="17"/>
    </location>
</feature>
<dbReference type="EMBL" id="CP076132">
    <property type="protein sequence ID" value="QWG03178.1"/>
    <property type="molecule type" value="Genomic_DNA"/>
</dbReference>
<dbReference type="Gene3D" id="2.40.128.270">
    <property type="match status" value="2"/>
</dbReference>
<dbReference type="Pfam" id="PF14302">
    <property type="entry name" value="DUF4377"/>
    <property type="match status" value="1"/>
</dbReference>
<feature type="chain" id="PRO_5043937174" evidence="1">
    <location>
        <begin position="18"/>
        <end position="329"/>
    </location>
</feature>
<dbReference type="InterPro" id="IPR025485">
    <property type="entry name" value="DUF4377"/>
</dbReference>
<proteinExistence type="predicted"/>
<accession>A0AAX1N6J6</accession>
<protein>
    <submittedName>
        <fullName evidence="4">META domain-containing protein</fullName>
    </submittedName>
</protein>
<dbReference type="PANTHER" id="PTHR35535">
    <property type="entry name" value="HEAT SHOCK PROTEIN HSLJ"/>
    <property type="match status" value="1"/>
</dbReference>
<evidence type="ECO:0000313" key="5">
    <source>
        <dbReference type="Proteomes" id="UP000678679"/>
    </source>
</evidence>
<reference evidence="4 5" key="1">
    <citation type="submission" date="2021-05" db="EMBL/GenBank/DDBJ databases">
        <title>Comparative genomic studies on the polysaccharide-degrading batcterial strains of the Flammeovirga genus.</title>
        <authorList>
            <person name="Zewei F."/>
            <person name="Zheng Z."/>
            <person name="Yu L."/>
            <person name="Ruyue G."/>
            <person name="Yanhong M."/>
            <person name="Yuanyuan C."/>
            <person name="Jingyan G."/>
            <person name="Wenjun H."/>
        </authorList>
    </citation>
    <scope>NUCLEOTIDE SEQUENCE [LARGE SCALE GENOMIC DNA]</scope>
    <source>
        <strain evidence="4 5">NBRC:100898</strain>
    </source>
</reference>
<keyword evidence="5" id="KW-1185">Reference proteome</keyword>
<dbReference type="KEGG" id="fya:KMW28_06245"/>
<evidence type="ECO:0000259" key="3">
    <source>
        <dbReference type="Pfam" id="PF14302"/>
    </source>
</evidence>
<dbReference type="InterPro" id="IPR005184">
    <property type="entry name" value="DUF306_Meta_HslJ"/>
</dbReference>
<organism evidence="4 5">
    <name type="scientific">Flammeovirga yaeyamensis</name>
    <dbReference type="NCBI Taxonomy" id="367791"/>
    <lineage>
        <taxon>Bacteria</taxon>
        <taxon>Pseudomonadati</taxon>
        <taxon>Bacteroidota</taxon>
        <taxon>Cytophagia</taxon>
        <taxon>Cytophagales</taxon>
        <taxon>Flammeovirgaceae</taxon>
        <taxon>Flammeovirga</taxon>
    </lineage>
</organism>
<dbReference type="AlphaFoldDB" id="A0AAX1N6J6"/>
<dbReference type="Proteomes" id="UP000678679">
    <property type="component" value="Chromosome 1"/>
</dbReference>
<dbReference type="InterPro" id="IPR038670">
    <property type="entry name" value="HslJ-like_sf"/>
</dbReference>
<evidence type="ECO:0000313" key="4">
    <source>
        <dbReference type="EMBL" id="QWG03178.1"/>
    </source>
</evidence>
<keyword evidence="1" id="KW-0732">Signal</keyword>
<evidence type="ECO:0000256" key="1">
    <source>
        <dbReference type="SAM" id="SignalP"/>
    </source>
</evidence>